<evidence type="ECO:0000256" key="6">
    <source>
        <dbReference type="ARBA" id="ARBA00023134"/>
    </source>
</evidence>
<keyword evidence="3" id="KW-0479">Metal-binding</keyword>
<feature type="compositionally biased region" description="Basic and acidic residues" evidence="8">
    <location>
        <begin position="174"/>
        <end position="184"/>
    </location>
</feature>
<keyword evidence="2" id="KW-0808">Transferase</keyword>
<feature type="region of interest" description="Disordered" evidence="8">
    <location>
        <begin position="174"/>
        <end position="198"/>
    </location>
</feature>
<feature type="domain" description="MobA-like NTP transferase" evidence="9">
    <location>
        <begin position="3"/>
        <end position="152"/>
    </location>
</feature>
<dbReference type="AlphaFoldDB" id="A0A381RJ45"/>
<evidence type="ECO:0000256" key="2">
    <source>
        <dbReference type="ARBA" id="ARBA00022679"/>
    </source>
</evidence>
<dbReference type="CDD" id="cd02503">
    <property type="entry name" value="MobA"/>
    <property type="match status" value="1"/>
</dbReference>
<dbReference type="PANTHER" id="PTHR19136:SF81">
    <property type="entry name" value="MOLYBDENUM COFACTOR GUANYLYLTRANSFERASE"/>
    <property type="match status" value="1"/>
</dbReference>
<evidence type="ECO:0000313" key="10">
    <source>
        <dbReference type="EMBL" id="SUZ90949.1"/>
    </source>
</evidence>
<dbReference type="SUPFAM" id="SSF53448">
    <property type="entry name" value="Nucleotide-diphospho-sugar transferases"/>
    <property type="match status" value="1"/>
</dbReference>
<evidence type="ECO:0000259" key="9">
    <source>
        <dbReference type="Pfam" id="PF12804"/>
    </source>
</evidence>
<dbReference type="Gene3D" id="3.90.550.10">
    <property type="entry name" value="Spore Coat Polysaccharide Biosynthesis Protein SpsA, Chain A"/>
    <property type="match status" value="1"/>
</dbReference>
<keyword evidence="7" id="KW-0501">Molybdenum cofactor biosynthesis</keyword>
<evidence type="ECO:0000256" key="5">
    <source>
        <dbReference type="ARBA" id="ARBA00022842"/>
    </source>
</evidence>
<organism evidence="10">
    <name type="scientific">marine metagenome</name>
    <dbReference type="NCBI Taxonomy" id="408172"/>
    <lineage>
        <taxon>unclassified sequences</taxon>
        <taxon>metagenomes</taxon>
        <taxon>ecological metagenomes</taxon>
    </lineage>
</organism>
<dbReference type="GO" id="GO:0006777">
    <property type="term" value="P:Mo-molybdopterin cofactor biosynthetic process"/>
    <property type="evidence" value="ECO:0007669"/>
    <property type="project" value="UniProtKB-KW"/>
</dbReference>
<keyword evidence="5" id="KW-0460">Magnesium</keyword>
<dbReference type="EMBL" id="UINC01001936">
    <property type="protein sequence ID" value="SUZ90949.1"/>
    <property type="molecule type" value="Genomic_DNA"/>
</dbReference>
<reference evidence="10" key="1">
    <citation type="submission" date="2018-05" db="EMBL/GenBank/DDBJ databases">
        <authorList>
            <person name="Lanie J.A."/>
            <person name="Ng W.-L."/>
            <person name="Kazmierczak K.M."/>
            <person name="Andrzejewski T.M."/>
            <person name="Davidsen T.M."/>
            <person name="Wayne K.J."/>
            <person name="Tettelin H."/>
            <person name="Glass J.I."/>
            <person name="Rusch D."/>
            <person name="Podicherti R."/>
            <person name="Tsui H.-C.T."/>
            <person name="Winkler M.E."/>
        </authorList>
    </citation>
    <scope>NUCLEOTIDE SEQUENCE</scope>
</reference>
<evidence type="ECO:0000256" key="7">
    <source>
        <dbReference type="ARBA" id="ARBA00023150"/>
    </source>
</evidence>
<dbReference type="InterPro" id="IPR013482">
    <property type="entry name" value="Molybde_CF_guanTrfase"/>
</dbReference>
<name>A0A381RJ45_9ZZZZ</name>
<keyword evidence="6" id="KW-0342">GTP-binding</keyword>
<dbReference type="Pfam" id="PF12804">
    <property type="entry name" value="NTP_transf_3"/>
    <property type="match status" value="1"/>
</dbReference>
<evidence type="ECO:0000256" key="8">
    <source>
        <dbReference type="SAM" id="MobiDB-lite"/>
    </source>
</evidence>
<protein>
    <recommendedName>
        <fullName evidence="9">MobA-like NTP transferase domain-containing protein</fullName>
    </recommendedName>
</protein>
<dbReference type="PANTHER" id="PTHR19136">
    <property type="entry name" value="MOLYBDENUM COFACTOR GUANYLYLTRANSFERASE"/>
    <property type="match status" value="1"/>
</dbReference>
<accession>A0A381RJ45</accession>
<keyword evidence="1" id="KW-0963">Cytoplasm</keyword>
<dbReference type="GO" id="GO:0016779">
    <property type="term" value="F:nucleotidyltransferase activity"/>
    <property type="evidence" value="ECO:0007669"/>
    <property type="project" value="UniProtKB-ARBA"/>
</dbReference>
<dbReference type="InterPro" id="IPR025877">
    <property type="entry name" value="MobA-like_NTP_Trfase"/>
</dbReference>
<evidence type="ECO:0000256" key="1">
    <source>
        <dbReference type="ARBA" id="ARBA00022490"/>
    </source>
</evidence>
<feature type="non-terminal residue" evidence="10">
    <location>
        <position position="1"/>
    </location>
</feature>
<feature type="compositionally biased region" description="Low complexity" evidence="8">
    <location>
        <begin position="185"/>
        <end position="198"/>
    </location>
</feature>
<gene>
    <name evidence="10" type="ORF">METZ01_LOCUS43803</name>
</gene>
<proteinExistence type="predicted"/>
<keyword evidence="4" id="KW-0547">Nucleotide-binding</keyword>
<dbReference type="InterPro" id="IPR029044">
    <property type="entry name" value="Nucleotide-diphossugar_trans"/>
</dbReference>
<dbReference type="GO" id="GO:0005525">
    <property type="term" value="F:GTP binding"/>
    <property type="evidence" value="ECO:0007669"/>
    <property type="project" value="UniProtKB-KW"/>
</dbReference>
<evidence type="ECO:0000256" key="4">
    <source>
        <dbReference type="ARBA" id="ARBA00022741"/>
    </source>
</evidence>
<dbReference type="GO" id="GO:0046872">
    <property type="term" value="F:metal ion binding"/>
    <property type="evidence" value="ECO:0007669"/>
    <property type="project" value="UniProtKB-KW"/>
</dbReference>
<evidence type="ECO:0000256" key="3">
    <source>
        <dbReference type="ARBA" id="ARBA00022723"/>
    </source>
</evidence>
<sequence length="198" mass="20157">VAGAVLAGGASRRMGVDKAVLEVDGRPLAMGALEALQAAHLSPVFLVGGADGLSEATGHEVIPDAWPGEGPLGGILTALSALDEDGRRPVVVLACDLPDASAATVAELLDHGIDAPDSVVLPVLDGVPQWLHALWPAGARTSLAASFEAGERAPWRAGRKLPVVEVSVSDECSLRDADRPEDLGGRNTTGRGPTGCPD</sequence>